<proteinExistence type="predicted"/>
<feature type="repeat" description="ANK" evidence="3">
    <location>
        <begin position="412"/>
        <end position="444"/>
    </location>
</feature>
<feature type="transmembrane region" description="Helical" evidence="4">
    <location>
        <begin position="20"/>
        <end position="42"/>
    </location>
</feature>
<feature type="transmembrane region" description="Helical" evidence="4">
    <location>
        <begin position="184"/>
        <end position="204"/>
    </location>
</feature>
<evidence type="ECO:0000313" key="5">
    <source>
        <dbReference type="EMBL" id="KAF5311676.1"/>
    </source>
</evidence>
<dbReference type="InterPro" id="IPR036770">
    <property type="entry name" value="Ankyrin_rpt-contain_sf"/>
</dbReference>
<dbReference type="PANTHER" id="PTHR24198:SF165">
    <property type="entry name" value="ANKYRIN REPEAT-CONTAINING PROTEIN-RELATED"/>
    <property type="match status" value="1"/>
</dbReference>
<gene>
    <name evidence="5" type="ORF">D9611_009544</name>
</gene>
<keyword evidence="4" id="KW-0472">Membrane</keyword>
<dbReference type="Pfam" id="PF12796">
    <property type="entry name" value="Ank_2"/>
    <property type="match status" value="5"/>
</dbReference>
<reference evidence="5 6" key="1">
    <citation type="journal article" date="2020" name="ISME J.">
        <title>Uncovering the hidden diversity of litter-decomposition mechanisms in mushroom-forming fungi.</title>
        <authorList>
            <person name="Floudas D."/>
            <person name="Bentzer J."/>
            <person name="Ahren D."/>
            <person name="Johansson T."/>
            <person name="Persson P."/>
            <person name="Tunlid A."/>
        </authorList>
    </citation>
    <scope>NUCLEOTIDE SEQUENCE [LARGE SCALE GENOMIC DNA]</scope>
    <source>
        <strain evidence="5 6">CBS 175.51</strain>
    </source>
</reference>
<feature type="repeat" description="ANK" evidence="3">
    <location>
        <begin position="672"/>
        <end position="704"/>
    </location>
</feature>
<evidence type="ECO:0000256" key="2">
    <source>
        <dbReference type="ARBA" id="ARBA00023043"/>
    </source>
</evidence>
<sequence>MPTLSTLGCRIPGNPDISGVGVRSAIYSQNLLCFIPAFWALVDGRVTRDELDAAETQTTTNLVLAFAILVSSIVQAQTLGLTSYHANIVLSMSWMNNTNTFIYFLLYVQHKSQISTRRRVEAKWYAWARYIRHLCTSVITSFKPGHKRGISSREFGRFEGNGVEDTPLGNADERRGAMIIAKRFVLLLGSLHLSLMAGLGLWLWSNIRGFGRTRDSANICAAAHAQGAILGKSVPFASEALRISSFVIYAAFLVPGINLILPMTLFLGLYHCFLPSSQEHSDSPSARLRVWIQGRTHRFVVQRWEMLPPFIGLTFLLVVNVVFIADIELTLQQNAALLDQSKEEAEWGFGQILAILCLFMPLRDLAETILARRPKQRQRDLNVGLETAMKSKDWDAILILIQRGVDPNVKLNGATAIQIAYKSDDMEAIKSLLHSGADPNIESGSERDTQAINIDNRDCLRLLRRVESGDLDRAEAIRCASTNGYGAGVKLLLASPGINVNSADQRGQTALILASRFGYEALVKLLCAVPNINVNLADEEERTALMWACIGGHESIVTTLVGARTIEINLPNNEGQTALTYAIHCKHEAIVKNLINLVDRNGRTPLIDGIIRNNKANVEILCKTGLLDLNLAANPDGTTALILASSKGHRDIVKVLLRATQTIDINAATTLDRKTALISAVEHGHEVIIALLCEAGIDINLATKNGKTALILAVELGHRSIVKRLCARPGISINSATEVHQQTALIVASEQGDLATVELLCSLADIDVNLATANGQTALILGTSEGHEAIVKRLCATPGINVNLATKFDGQTALTLASDQGNQVIVELLCATPGVDINLTTKAGRSPLIMACSRGHISVVQSLCAMSGIDANLLMEDGQNALMTAAVRNREMIVKLLCALPGININSVSKSGESALILASDKGHYAVVDALCATPGVDVNLATEYGHTALMRACSENHVRVVKLLCDVKGIAINLCTKSGQTALMWAASKGHDAVVKLLCAIPGIDLNMADSTGETALTLAAAMGYLSIVELLSSLPGIDINSANAIGQTALILACSRGHEAVVKYLCTMPTIDLNAADSHGQTALMWAFSKAHTGIIQLLFETGGLIAS</sequence>
<dbReference type="PROSITE" id="PS50088">
    <property type="entry name" value="ANK_REPEAT"/>
    <property type="match status" value="3"/>
</dbReference>
<feature type="transmembrane region" description="Helical" evidence="4">
    <location>
        <begin position="307"/>
        <end position="327"/>
    </location>
</feature>
<dbReference type="Pfam" id="PF13637">
    <property type="entry name" value="Ank_4"/>
    <property type="match status" value="1"/>
</dbReference>
<dbReference type="PROSITE" id="PS50297">
    <property type="entry name" value="ANK_REP_REGION"/>
    <property type="match status" value="2"/>
</dbReference>
<evidence type="ECO:0000256" key="4">
    <source>
        <dbReference type="SAM" id="Phobius"/>
    </source>
</evidence>
<dbReference type="SMART" id="SM00248">
    <property type="entry name" value="ANK"/>
    <property type="match status" value="21"/>
</dbReference>
<evidence type="ECO:0000313" key="6">
    <source>
        <dbReference type="Proteomes" id="UP000541558"/>
    </source>
</evidence>
<accession>A0A8H5AVI9</accession>
<feature type="transmembrane region" description="Helical" evidence="4">
    <location>
        <begin position="246"/>
        <end position="270"/>
    </location>
</feature>
<evidence type="ECO:0000256" key="3">
    <source>
        <dbReference type="PROSITE-ProRule" id="PRU00023"/>
    </source>
</evidence>
<dbReference type="Gene3D" id="1.25.40.20">
    <property type="entry name" value="Ankyrin repeat-containing domain"/>
    <property type="match status" value="7"/>
</dbReference>
<dbReference type="SUPFAM" id="SSF48403">
    <property type="entry name" value="Ankyrin repeat"/>
    <property type="match status" value="3"/>
</dbReference>
<comment type="caution">
    <text evidence="5">The sequence shown here is derived from an EMBL/GenBank/DDBJ whole genome shotgun (WGS) entry which is preliminary data.</text>
</comment>
<feature type="transmembrane region" description="Helical" evidence="4">
    <location>
        <begin position="62"/>
        <end position="82"/>
    </location>
</feature>
<feature type="transmembrane region" description="Helical" evidence="4">
    <location>
        <begin position="88"/>
        <end position="108"/>
    </location>
</feature>
<keyword evidence="4" id="KW-0812">Transmembrane</keyword>
<dbReference type="PANTHER" id="PTHR24198">
    <property type="entry name" value="ANKYRIN REPEAT AND PROTEIN KINASE DOMAIN-CONTAINING PROTEIN"/>
    <property type="match status" value="1"/>
</dbReference>
<dbReference type="Pfam" id="PF00023">
    <property type="entry name" value="Ank"/>
    <property type="match status" value="2"/>
</dbReference>
<keyword evidence="6" id="KW-1185">Reference proteome</keyword>
<dbReference type="AlphaFoldDB" id="A0A8H5AVI9"/>
<keyword evidence="1" id="KW-0677">Repeat</keyword>
<keyword evidence="4" id="KW-1133">Transmembrane helix</keyword>
<keyword evidence="2 3" id="KW-0040">ANK repeat</keyword>
<dbReference type="OrthoDB" id="3351993at2759"/>
<dbReference type="Proteomes" id="UP000541558">
    <property type="component" value="Unassembled WGS sequence"/>
</dbReference>
<evidence type="ECO:0000256" key="1">
    <source>
        <dbReference type="ARBA" id="ARBA00022737"/>
    </source>
</evidence>
<dbReference type="EMBL" id="JAACJK010000225">
    <property type="protein sequence ID" value="KAF5311676.1"/>
    <property type="molecule type" value="Genomic_DNA"/>
</dbReference>
<protein>
    <submittedName>
        <fullName evidence="5">Uncharacterized protein</fullName>
    </submittedName>
</protein>
<name>A0A8H5AVI9_9AGAR</name>
<organism evidence="5 6">
    <name type="scientific">Ephemerocybe angulata</name>
    <dbReference type="NCBI Taxonomy" id="980116"/>
    <lineage>
        <taxon>Eukaryota</taxon>
        <taxon>Fungi</taxon>
        <taxon>Dikarya</taxon>
        <taxon>Basidiomycota</taxon>
        <taxon>Agaricomycotina</taxon>
        <taxon>Agaricomycetes</taxon>
        <taxon>Agaricomycetidae</taxon>
        <taxon>Agaricales</taxon>
        <taxon>Agaricineae</taxon>
        <taxon>Psathyrellaceae</taxon>
        <taxon>Ephemerocybe</taxon>
    </lineage>
</organism>
<feature type="repeat" description="ANK" evidence="3">
    <location>
        <begin position="636"/>
        <end position="668"/>
    </location>
</feature>
<dbReference type="InterPro" id="IPR002110">
    <property type="entry name" value="Ankyrin_rpt"/>
</dbReference>